<dbReference type="GO" id="GO:0009409">
    <property type="term" value="P:response to cold"/>
    <property type="evidence" value="ECO:0007669"/>
    <property type="project" value="TreeGrafter"/>
</dbReference>
<dbReference type="EMBL" id="JAALLT010000001">
    <property type="protein sequence ID" value="NGP75211.1"/>
    <property type="molecule type" value="Genomic_DNA"/>
</dbReference>
<feature type="region of interest" description="Disordered" evidence="8">
    <location>
        <begin position="431"/>
        <end position="453"/>
    </location>
</feature>
<dbReference type="CDD" id="cd18787">
    <property type="entry name" value="SF2_C_DEAD"/>
    <property type="match status" value="1"/>
</dbReference>
<comment type="caution">
    <text evidence="12">The sequence shown here is derived from an EMBL/GenBank/DDBJ whole genome shotgun (WGS) entry which is preliminary data.</text>
</comment>
<dbReference type="GO" id="GO:0005829">
    <property type="term" value="C:cytosol"/>
    <property type="evidence" value="ECO:0007669"/>
    <property type="project" value="TreeGrafter"/>
</dbReference>
<dbReference type="InterPro" id="IPR050547">
    <property type="entry name" value="DEAD_box_RNA_helicases"/>
</dbReference>
<dbReference type="Gene3D" id="3.40.50.300">
    <property type="entry name" value="P-loop containing nucleotide triphosphate hydrolases"/>
    <property type="match status" value="2"/>
</dbReference>
<evidence type="ECO:0000256" key="8">
    <source>
        <dbReference type="SAM" id="MobiDB-lite"/>
    </source>
</evidence>
<name>A0A6M1SIP2_9BACT</name>
<feature type="domain" description="Helicase ATP-binding" evidence="9">
    <location>
        <begin position="34"/>
        <end position="205"/>
    </location>
</feature>
<dbReference type="PANTHER" id="PTHR47963:SF8">
    <property type="entry name" value="ATP-DEPENDENT RNA HELICASE DEAD"/>
    <property type="match status" value="1"/>
</dbReference>
<dbReference type="SMART" id="SM00490">
    <property type="entry name" value="HELICc"/>
    <property type="match status" value="1"/>
</dbReference>
<dbReference type="InterPro" id="IPR001650">
    <property type="entry name" value="Helicase_C-like"/>
</dbReference>
<dbReference type="GO" id="GO:0005524">
    <property type="term" value="F:ATP binding"/>
    <property type="evidence" value="ECO:0007669"/>
    <property type="project" value="UniProtKB-KW"/>
</dbReference>
<feature type="domain" description="DEAD-box RNA helicase Q" evidence="11">
    <location>
        <begin position="2"/>
        <end position="30"/>
    </location>
</feature>
<keyword evidence="4 7" id="KW-0347">Helicase</keyword>
<evidence type="ECO:0000259" key="11">
    <source>
        <dbReference type="PROSITE" id="PS51195"/>
    </source>
</evidence>
<feature type="compositionally biased region" description="Polar residues" evidence="8">
    <location>
        <begin position="431"/>
        <end position="447"/>
    </location>
</feature>
<dbReference type="CDD" id="cd00268">
    <property type="entry name" value="DEADc"/>
    <property type="match status" value="1"/>
</dbReference>
<dbReference type="InterPro" id="IPR014001">
    <property type="entry name" value="Helicase_ATP-bd"/>
</dbReference>
<dbReference type="InterPro" id="IPR005580">
    <property type="entry name" value="DbpA/CsdA_RNA-bd_dom"/>
</dbReference>
<dbReference type="EC" id="3.6.4.13" evidence="1"/>
<keyword evidence="5 7" id="KW-0067">ATP-binding</keyword>
<comment type="similarity">
    <text evidence="7">Belongs to the DEAD box helicase family.</text>
</comment>
<evidence type="ECO:0000256" key="1">
    <source>
        <dbReference type="ARBA" id="ARBA00012552"/>
    </source>
</evidence>
<evidence type="ECO:0000313" key="13">
    <source>
        <dbReference type="Proteomes" id="UP000473278"/>
    </source>
</evidence>
<dbReference type="PROSITE" id="PS51195">
    <property type="entry name" value="Q_MOTIF"/>
    <property type="match status" value="1"/>
</dbReference>
<dbReference type="SMART" id="SM00487">
    <property type="entry name" value="DEXDc"/>
    <property type="match status" value="1"/>
</dbReference>
<evidence type="ECO:0000313" key="12">
    <source>
        <dbReference type="EMBL" id="NGP75211.1"/>
    </source>
</evidence>
<evidence type="ECO:0000256" key="3">
    <source>
        <dbReference type="ARBA" id="ARBA00022801"/>
    </source>
</evidence>
<dbReference type="Gene3D" id="3.30.70.330">
    <property type="match status" value="1"/>
</dbReference>
<protein>
    <recommendedName>
        <fullName evidence="1">RNA helicase</fullName>
        <ecNumber evidence="1">3.6.4.13</ecNumber>
    </recommendedName>
</protein>
<dbReference type="GO" id="GO:0003724">
    <property type="term" value="F:RNA helicase activity"/>
    <property type="evidence" value="ECO:0007669"/>
    <property type="project" value="UniProtKB-EC"/>
</dbReference>
<dbReference type="CDD" id="cd12252">
    <property type="entry name" value="RRM_DbpA"/>
    <property type="match status" value="1"/>
</dbReference>
<dbReference type="Pfam" id="PF00270">
    <property type="entry name" value="DEAD"/>
    <property type="match status" value="1"/>
</dbReference>
<keyword evidence="13" id="KW-1185">Reference proteome</keyword>
<dbReference type="SUPFAM" id="SSF52540">
    <property type="entry name" value="P-loop containing nucleoside triphosphate hydrolases"/>
    <property type="match status" value="1"/>
</dbReference>
<evidence type="ECO:0000256" key="4">
    <source>
        <dbReference type="ARBA" id="ARBA00022806"/>
    </source>
</evidence>
<dbReference type="PROSITE" id="PS00039">
    <property type="entry name" value="DEAD_ATP_HELICASE"/>
    <property type="match status" value="1"/>
</dbReference>
<evidence type="ECO:0000256" key="7">
    <source>
        <dbReference type="RuleBase" id="RU000492"/>
    </source>
</evidence>
<gene>
    <name evidence="12" type="ORF">G3570_01090</name>
</gene>
<evidence type="ECO:0000256" key="2">
    <source>
        <dbReference type="ARBA" id="ARBA00022741"/>
    </source>
</evidence>
<feature type="short sequence motif" description="Q motif" evidence="6">
    <location>
        <begin position="2"/>
        <end position="30"/>
    </location>
</feature>
<dbReference type="RefSeq" id="WP_165138316.1">
    <property type="nucleotide sequence ID" value="NZ_JAALLT010000001.1"/>
</dbReference>
<dbReference type="GO" id="GO:0005840">
    <property type="term" value="C:ribosome"/>
    <property type="evidence" value="ECO:0007669"/>
    <property type="project" value="TreeGrafter"/>
</dbReference>
<proteinExistence type="inferred from homology"/>
<dbReference type="AlphaFoldDB" id="A0A6M1SIP2"/>
<dbReference type="InterPro" id="IPR014014">
    <property type="entry name" value="RNA_helicase_DEAD_Q_motif"/>
</dbReference>
<dbReference type="Pfam" id="PF00271">
    <property type="entry name" value="Helicase_C"/>
    <property type="match status" value="1"/>
</dbReference>
<keyword evidence="3 7" id="KW-0378">Hydrolase</keyword>
<feature type="domain" description="Helicase C-terminal" evidence="10">
    <location>
        <begin position="232"/>
        <end position="378"/>
    </location>
</feature>
<reference evidence="12 13" key="1">
    <citation type="submission" date="2020-02" db="EMBL/GenBank/DDBJ databases">
        <title>Balneolaceae bacterium YR4-1, complete genome.</title>
        <authorList>
            <person name="Li Y."/>
            <person name="Wu S."/>
        </authorList>
    </citation>
    <scope>NUCLEOTIDE SEQUENCE [LARGE SCALE GENOMIC DNA]</scope>
    <source>
        <strain evidence="12 13">YR4-1</strain>
    </source>
</reference>
<dbReference type="GO" id="GO:0016787">
    <property type="term" value="F:hydrolase activity"/>
    <property type="evidence" value="ECO:0007669"/>
    <property type="project" value="UniProtKB-KW"/>
</dbReference>
<evidence type="ECO:0000256" key="6">
    <source>
        <dbReference type="PROSITE-ProRule" id="PRU00552"/>
    </source>
</evidence>
<dbReference type="GO" id="GO:0033592">
    <property type="term" value="F:RNA strand annealing activity"/>
    <property type="evidence" value="ECO:0007669"/>
    <property type="project" value="TreeGrafter"/>
</dbReference>
<dbReference type="PANTHER" id="PTHR47963">
    <property type="entry name" value="DEAD-BOX ATP-DEPENDENT RNA HELICASE 47, MITOCHONDRIAL"/>
    <property type="match status" value="1"/>
</dbReference>
<dbReference type="InterPro" id="IPR011545">
    <property type="entry name" value="DEAD/DEAH_box_helicase_dom"/>
</dbReference>
<evidence type="ECO:0000256" key="5">
    <source>
        <dbReference type="ARBA" id="ARBA00022840"/>
    </source>
</evidence>
<dbReference type="InterPro" id="IPR000629">
    <property type="entry name" value="RNA-helicase_DEAD-box_CS"/>
</dbReference>
<evidence type="ECO:0000259" key="10">
    <source>
        <dbReference type="PROSITE" id="PS51194"/>
    </source>
</evidence>
<evidence type="ECO:0000259" key="9">
    <source>
        <dbReference type="PROSITE" id="PS51192"/>
    </source>
</evidence>
<dbReference type="InterPro" id="IPR012677">
    <property type="entry name" value="Nucleotide-bd_a/b_plait_sf"/>
</dbReference>
<dbReference type="Pfam" id="PF03880">
    <property type="entry name" value="DbpA"/>
    <property type="match status" value="1"/>
</dbReference>
<dbReference type="InterPro" id="IPR027417">
    <property type="entry name" value="P-loop_NTPase"/>
</dbReference>
<dbReference type="PROSITE" id="PS51192">
    <property type="entry name" value="HELICASE_ATP_BIND_1"/>
    <property type="match status" value="1"/>
</dbReference>
<dbReference type="PROSITE" id="PS51194">
    <property type="entry name" value="HELICASE_CTER"/>
    <property type="match status" value="1"/>
</dbReference>
<keyword evidence="2 7" id="KW-0547">Nucleotide-binding</keyword>
<dbReference type="Proteomes" id="UP000473278">
    <property type="component" value="Unassembled WGS sequence"/>
</dbReference>
<dbReference type="InterPro" id="IPR044742">
    <property type="entry name" value="DEAD/DEAH_RhlB"/>
</dbReference>
<organism evidence="12 13">
    <name type="scientific">Halalkalibaculum roseum</name>
    <dbReference type="NCBI Taxonomy" id="2709311"/>
    <lineage>
        <taxon>Bacteria</taxon>
        <taxon>Pseudomonadati</taxon>
        <taxon>Balneolota</taxon>
        <taxon>Balneolia</taxon>
        <taxon>Balneolales</taxon>
        <taxon>Balneolaceae</taxon>
        <taxon>Halalkalibaculum</taxon>
    </lineage>
</organism>
<accession>A0A6M1SIP2</accession>
<sequence>MNTFQELGLSAPIVEAVRQLGFTEPMPVQKEVIPTLLNQQTDVVALAQTGTGKTAAFGLPLVQKTDHSINKPQALVLSPTRELCIQITKDIKDFSSNQHQISTLAVYGGSSINKQIQALKRGVQIIAATPGRLLDLLRRGKIDTSAIKTVVLDEADELLNMGFQNDLNAIFDTLPKNYKTWLFSATMPNSVERIANRYMDNPIRKTVGTRNAGSDNVTHKYVVAASRNRYEALTRLIDVNSDMYGIIFCRTRRDTENVARKLANDGYKADYINGDLSQSQRDRVMKRFRSKQVRLMVATDVASRGIDVEDLTHIINYQIPDDLESYTHRSGRTGRAGKNGISIAIVQNNEKGKIRQIEKTIKQKFEYMEVPTAMDIQQMQITDWVDKVKSTDVPKGKVDQIMPTIMNELEDLSKEELLRQFLAVKFNGSLEKSSPANESHPTNGNAKTKSRGHNNIAETGYERFFINLGKKHNLKPGHLIGMINDETRTDGIDIGKIDLMGSFSFFEADVQHTDTILGAFSRNVNYRGNSVTVEIAKPA</sequence>